<dbReference type="Gramene" id="PHT82216">
    <property type="protein sequence ID" value="PHT82216"/>
    <property type="gene ID" value="T459_15231"/>
</dbReference>
<dbReference type="InterPro" id="IPR010264">
    <property type="entry name" value="Self-incomp_S1"/>
</dbReference>
<gene>
    <name evidence="7" type="ORF">T459_15231</name>
</gene>
<comment type="similarity">
    <text evidence="2 6">Belongs to the plant self-incompatibility (S1) protein family.</text>
</comment>
<accession>A0A2G2ZJR6</accession>
<evidence type="ECO:0000313" key="7">
    <source>
        <dbReference type="EMBL" id="PHT82216.1"/>
    </source>
</evidence>
<keyword evidence="4 6" id="KW-0964">Secreted</keyword>
<evidence type="ECO:0000256" key="1">
    <source>
        <dbReference type="ARBA" id="ARBA00004613"/>
    </source>
</evidence>
<dbReference type="GO" id="GO:0060320">
    <property type="term" value="P:rejection of self pollen"/>
    <property type="evidence" value="ECO:0007669"/>
    <property type="project" value="UniProtKB-KW"/>
</dbReference>
<comment type="caution">
    <text evidence="7">The sequence shown here is derived from an EMBL/GenBank/DDBJ whole genome shotgun (WGS) entry which is preliminary data.</text>
</comment>
<dbReference type="GO" id="GO:0005576">
    <property type="term" value="C:extracellular region"/>
    <property type="evidence" value="ECO:0007669"/>
    <property type="project" value="UniProtKB-SubCell"/>
</dbReference>
<reference evidence="7 8" key="1">
    <citation type="journal article" date="2014" name="Nat. Genet.">
        <title>Genome sequence of the hot pepper provides insights into the evolution of pungency in Capsicum species.</title>
        <authorList>
            <person name="Kim S."/>
            <person name="Park M."/>
            <person name="Yeom S.I."/>
            <person name="Kim Y.M."/>
            <person name="Lee J.M."/>
            <person name="Lee H.A."/>
            <person name="Seo E."/>
            <person name="Choi J."/>
            <person name="Cheong K."/>
            <person name="Kim K.T."/>
            <person name="Jung K."/>
            <person name="Lee G.W."/>
            <person name="Oh S.K."/>
            <person name="Bae C."/>
            <person name="Kim S.B."/>
            <person name="Lee H.Y."/>
            <person name="Kim S.Y."/>
            <person name="Kim M.S."/>
            <person name="Kang B.C."/>
            <person name="Jo Y.D."/>
            <person name="Yang H.B."/>
            <person name="Jeong H.J."/>
            <person name="Kang W.H."/>
            <person name="Kwon J.K."/>
            <person name="Shin C."/>
            <person name="Lim J.Y."/>
            <person name="Park J.H."/>
            <person name="Huh J.H."/>
            <person name="Kim J.S."/>
            <person name="Kim B.D."/>
            <person name="Cohen O."/>
            <person name="Paran I."/>
            <person name="Suh M.C."/>
            <person name="Lee S.B."/>
            <person name="Kim Y.K."/>
            <person name="Shin Y."/>
            <person name="Noh S.J."/>
            <person name="Park J."/>
            <person name="Seo Y.S."/>
            <person name="Kwon S.Y."/>
            <person name="Kim H.A."/>
            <person name="Park J.M."/>
            <person name="Kim H.J."/>
            <person name="Choi S.B."/>
            <person name="Bosland P.W."/>
            <person name="Reeves G."/>
            <person name="Jo S.H."/>
            <person name="Lee B.W."/>
            <person name="Cho H.T."/>
            <person name="Choi H.S."/>
            <person name="Lee M.S."/>
            <person name="Yu Y."/>
            <person name="Do Choi Y."/>
            <person name="Park B.S."/>
            <person name="van Deynze A."/>
            <person name="Ashrafi H."/>
            <person name="Hill T."/>
            <person name="Kim W.T."/>
            <person name="Pai H.S."/>
            <person name="Ahn H.K."/>
            <person name="Yeam I."/>
            <person name="Giovannoni J.J."/>
            <person name="Rose J.K."/>
            <person name="Sorensen I."/>
            <person name="Lee S.J."/>
            <person name="Kim R.W."/>
            <person name="Choi I.Y."/>
            <person name="Choi B.S."/>
            <person name="Lim J.S."/>
            <person name="Lee Y.H."/>
            <person name="Choi D."/>
        </authorList>
    </citation>
    <scope>NUCLEOTIDE SEQUENCE [LARGE SCALE GENOMIC DNA]</scope>
    <source>
        <strain evidence="8">cv. CM334</strain>
    </source>
</reference>
<protein>
    <recommendedName>
        <fullName evidence="6">S-protein homolog</fullName>
    </recommendedName>
</protein>
<evidence type="ECO:0000256" key="4">
    <source>
        <dbReference type="ARBA" id="ARBA00022525"/>
    </source>
</evidence>
<keyword evidence="8" id="KW-1185">Reference proteome</keyword>
<dbReference type="PANTHER" id="PTHR31232">
    <property type="match status" value="1"/>
</dbReference>
<evidence type="ECO:0000256" key="2">
    <source>
        <dbReference type="ARBA" id="ARBA00005581"/>
    </source>
</evidence>
<dbReference type="OMA" id="YPKVGDD"/>
<feature type="signal peptide" evidence="6">
    <location>
        <begin position="1"/>
        <end position="23"/>
    </location>
</feature>
<keyword evidence="3 6" id="KW-0713">Self-incompatibility</keyword>
<dbReference type="Proteomes" id="UP000222542">
    <property type="component" value="Unassembled WGS sequence"/>
</dbReference>
<evidence type="ECO:0000256" key="5">
    <source>
        <dbReference type="ARBA" id="ARBA00022729"/>
    </source>
</evidence>
<name>A0A2G2ZJR6_CAPAN</name>
<dbReference type="AlphaFoldDB" id="A0A2G2ZJR6"/>
<sequence>MIRSFFILLIISLYIVNVHQVLADDHIYTEVHIIDALPNNNISIKFHCASKDNDLGWHYPKVGDDFNFHFHPKDFWWIHTLFFCHFWWGKKEAVFDVYNRHLARSHCSAQRKGALITFCYWKVQEDGFYMGPSLDQLEKIHDWN</sequence>
<evidence type="ECO:0000256" key="3">
    <source>
        <dbReference type="ARBA" id="ARBA00022471"/>
    </source>
</evidence>
<keyword evidence="5 6" id="KW-0732">Signal</keyword>
<dbReference type="PANTHER" id="PTHR31232:SF73">
    <property type="entry name" value="S-PROTEIN HOMOLOG"/>
    <property type="match status" value="1"/>
</dbReference>
<comment type="subcellular location">
    <subcellularLocation>
        <location evidence="1 6">Secreted</location>
    </subcellularLocation>
</comment>
<dbReference type="EMBL" id="AYRZ02000005">
    <property type="protein sequence ID" value="PHT82216.1"/>
    <property type="molecule type" value="Genomic_DNA"/>
</dbReference>
<feature type="chain" id="PRO_5025088703" description="S-protein homolog" evidence="6">
    <location>
        <begin position="24"/>
        <end position="144"/>
    </location>
</feature>
<evidence type="ECO:0000256" key="6">
    <source>
        <dbReference type="RuleBase" id="RU367044"/>
    </source>
</evidence>
<evidence type="ECO:0000313" key="8">
    <source>
        <dbReference type="Proteomes" id="UP000222542"/>
    </source>
</evidence>
<proteinExistence type="inferred from homology"/>
<dbReference type="Pfam" id="PF05938">
    <property type="entry name" value="Self-incomp_S1"/>
    <property type="match status" value="1"/>
</dbReference>
<reference evidence="7 8" key="2">
    <citation type="journal article" date="2017" name="Genome Biol.">
        <title>New reference genome sequences of hot pepper reveal the massive evolution of plant disease-resistance genes by retroduplication.</title>
        <authorList>
            <person name="Kim S."/>
            <person name="Park J."/>
            <person name="Yeom S.I."/>
            <person name="Kim Y.M."/>
            <person name="Seo E."/>
            <person name="Kim K.T."/>
            <person name="Kim M.S."/>
            <person name="Lee J.M."/>
            <person name="Cheong K."/>
            <person name="Shin H.S."/>
            <person name="Kim S.B."/>
            <person name="Han K."/>
            <person name="Lee J."/>
            <person name="Park M."/>
            <person name="Lee H.A."/>
            <person name="Lee H.Y."/>
            <person name="Lee Y."/>
            <person name="Oh S."/>
            <person name="Lee J.H."/>
            <person name="Choi E."/>
            <person name="Choi E."/>
            <person name="Lee S.E."/>
            <person name="Jeon J."/>
            <person name="Kim H."/>
            <person name="Choi G."/>
            <person name="Song H."/>
            <person name="Lee J."/>
            <person name="Lee S.C."/>
            <person name="Kwon J.K."/>
            <person name="Lee H.Y."/>
            <person name="Koo N."/>
            <person name="Hong Y."/>
            <person name="Kim R.W."/>
            <person name="Kang W.H."/>
            <person name="Huh J.H."/>
            <person name="Kang B.C."/>
            <person name="Yang T.J."/>
            <person name="Lee Y.H."/>
            <person name="Bennetzen J.L."/>
            <person name="Choi D."/>
        </authorList>
    </citation>
    <scope>NUCLEOTIDE SEQUENCE [LARGE SCALE GENOMIC DNA]</scope>
    <source>
        <strain evidence="8">cv. CM334</strain>
    </source>
</reference>
<organism evidence="7 8">
    <name type="scientific">Capsicum annuum</name>
    <name type="common">Capsicum pepper</name>
    <dbReference type="NCBI Taxonomy" id="4072"/>
    <lineage>
        <taxon>Eukaryota</taxon>
        <taxon>Viridiplantae</taxon>
        <taxon>Streptophyta</taxon>
        <taxon>Embryophyta</taxon>
        <taxon>Tracheophyta</taxon>
        <taxon>Spermatophyta</taxon>
        <taxon>Magnoliopsida</taxon>
        <taxon>eudicotyledons</taxon>
        <taxon>Gunneridae</taxon>
        <taxon>Pentapetalae</taxon>
        <taxon>asterids</taxon>
        <taxon>lamiids</taxon>
        <taxon>Solanales</taxon>
        <taxon>Solanaceae</taxon>
        <taxon>Solanoideae</taxon>
        <taxon>Capsiceae</taxon>
        <taxon>Capsicum</taxon>
    </lineage>
</organism>